<accession>A0ABV0TYX9</accession>
<evidence type="ECO:0000313" key="1">
    <source>
        <dbReference type="EMBL" id="MEQ2237485.1"/>
    </source>
</evidence>
<evidence type="ECO:0000313" key="2">
    <source>
        <dbReference type="Proteomes" id="UP001482620"/>
    </source>
</evidence>
<dbReference type="EMBL" id="JAHRIQ010049045">
    <property type="protein sequence ID" value="MEQ2237485.1"/>
    <property type="molecule type" value="Genomic_DNA"/>
</dbReference>
<comment type="caution">
    <text evidence="1">The sequence shown here is derived from an EMBL/GenBank/DDBJ whole genome shotgun (WGS) entry which is preliminary data.</text>
</comment>
<proteinExistence type="predicted"/>
<keyword evidence="2" id="KW-1185">Reference proteome</keyword>
<gene>
    <name evidence="1" type="ORF">ILYODFUR_023549</name>
</gene>
<dbReference type="Proteomes" id="UP001482620">
    <property type="component" value="Unassembled WGS sequence"/>
</dbReference>
<sequence length="137" mass="15481">MLIECCLNCTDGSLVFFKPLFGTFTHLSFIKKDKREKRKTTCIIHMKRHLSTFLKLFNHFPSKIKKSVAFINQQDKKSKKPTASQLTNKQGVLISCSLNTTFCFPCLGIAVLASPDGNKVCCAVMFSFCIYKNAQTK</sequence>
<reference evidence="1 2" key="1">
    <citation type="submission" date="2021-06" db="EMBL/GenBank/DDBJ databases">
        <authorList>
            <person name="Palmer J.M."/>
        </authorList>
    </citation>
    <scope>NUCLEOTIDE SEQUENCE [LARGE SCALE GENOMIC DNA]</scope>
    <source>
        <strain evidence="2">if_2019</strain>
        <tissue evidence="1">Muscle</tissue>
    </source>
</reference>
<protein>
    <submittedName>
        <fullName evidence="1">Uncharacterized protein</fullName>
    </submittedName>
</protein>
<name>A0ABV0TYX9_9TELE</name>
<organism evidence="1 2">
    <name type="scientific">Ilyodon furcidens</name>
    <name type="common">goldbreast splitfin</name>
    <dbReference type="NCBI Taxonomy" id="33524"/>
    <lineage>
        <taxon>Eukaryota</taxon>
        <taxon>Metazoa</taxon>
        <taxon>Chordata</taxon>
        <taxon>Craniata</taxon>
        <taxon>Vertebrata</taxon>
        <taxon>Euteleostomi</taxon>
        <taxon>Actinopterygii</taxon>
        <taxon>Neopterygii</taxon>
        <taxon>Teleostei</taxon>
        <taxon>Neoteleostei</taxon>
        <taxon>Acanthomorphata</taxon>
        <taxon>Ovalentaria</taxon>
        <taxon>Atherinomorphae</taxon>
        <taxon>Cyprinodontiformes</taxon>
        <taxon>Goodeidae</taxon>
        <taxon>Ilyodon</taxon>
    </lineage>
</organism>